<dbReference type="Gene3D" id="3.90.320.10">
    <property type="match status" value="1"/>
</dbReference>
<name>A0A6J5QG31_9CAUD</name>
<accession>A0A6J5QG31</accession>
<proteinExistence type="predicted"/>
<feature type="domain" description="PD-(D/E)XK endonuclease-like" evidence="1">
    <location>
        <begin position="7"/>
        <end position="214"/>
    </location>
</feature>
<dbReference type="InterPro" id="IPR011604">
    <property type="entry name" value="PDDEXK-like_dom_sf"/>
</dbReference>
<dbReference type="Pfam" id="PF12705">
    <property type="entry name" value="PDDEXK_1"/>
    <property type="match status" value="1"/>
</dbReference>
<reference evidence="2" key="1">
    <citation type="submission" date="2020-05" db="EMBL/GenBank/DDBJ databases">
        <authorList>
            <person name="Chiriac C."/>
            <person name="Salcher M."/>
            <person name="Ghai R."/>
            <person name="Kavagutti S V."/>
        </authorList>
    </citation>
    <scope>NUCLEOTIDE SEQUENCE</scope>
</reference>
<dbReference type="EMBL" id="LR797001">
    <property type="protein sequence ID" value="CAB4180461.1"/>
    <property type="molecule type" value="Genomic_DNA"/>
</dbReference>
<evidence type="ECO:0000259" key="1">
    <source>
        <dbReference type="Pfam" id="PF12705"/>
    </source>
</evidence>
<organism evidence="2">
    <name type="scientific">uncultured Caudovirales phage</name>
    <dbReference type="NCBI Taxonomy" id="2100421"/>
    <lineage>
        <taxon>Viruses</taxon>
        <taxon>Duplodnaviria</taxon>
        <taxon>Heunggongvirae</taxon>
        <taxon>Uroviricota</taxon>
        <taxon>Caudoviricetes</taxon>
        <taxon>Peduoviridae</taxon>
        <taxon>Maltschvirus</taxon>
        <taxon>Maltschvirus maltsch</taxon>
    </lineage>
</organism>
<gene>
    <name evidence="2" type="ORF">UFOVP1043_38</name>
</gene>
<sequence>MHKVPAWSFSSIKTFETCPKKYESEKVTKEVGYQETEATLYGVQLHLAAEEYIRDSKDIDPRFKFIKPYLDSLIAIKGEKICELKLGVKKYDGRLVACDFFDADVWFRGVADLVISDGELAWIVDYKSGKSAKYADMRQLALMAAALFLKYPEIKKIKTSLLFVVSKEFIKEDFKKDWGLDIFAKYNDLLTQREMAYNSGVFNAKPNGLCRNFCGTLSCAHNGRNK</sequence>
<dbReference type="InterPro" id="IPR038726">
    <property type="entry name" value="PDDEXK_AddAB-type"/>
</dbReference>
<evidence type="ECO:0000313" key="2">
    <source>
        <dbReference type="EMBL" id="CAB4180461.1"/>
    </source>
</evidence>
<protein>
    <submittedName>
        <fullName evidence="2">PD-(D/E)XK nuclease superfamily</fullName>
    </submittedName>
</protein>